<dbReference type="InterPro" id="IPR011128">
    <property type="entry name" value="G3P_DH_NAD-dep_N"/>
</dbReference>
<dbReference type="PROSITE" id="PS00957">
    <property type="entry name" value="NAD_G3PDH"/>
    <property type="match status" value="1"/>
</dbReference>
<organism evidence="21 22">
    <name type="scientific">Ignavigranum ruoffiae</name>
    <dbReference type="NCBI Taxonomy" id="89093"/>
    <lineage>
        <taxon>Bacteria</taxon>
        <taxon>Bacillati</taxon>
        <taxon>Bacillota</taxon>
        <taxon>Bacilli</taxon>
        <taxon>Lactobacillales</taxon>
        <taxon>Aerococcaceae</taxon>
        <taxon>Ignavigranum</taxon>
    </lineage>
</organism>
<evidence type="ECO:0000256" key="12">
    <source>
        <dbReference type="ARBA" id="ARBA00069372"/>
    </source>
</evidence>
<gene>
    <name evidence="14" type="primary">gpsA</name>
    <name evidence="21" type="ORF">SAMN04488558_105129</name>
</gene>
<feature type="binding site" evidence="14">
    <location>
        <position position="108"/>
    </location>
    <ligand>
        <name>NADPH</name>
        <dbReference type="ChEBI" id="CHEBI:57783"/>
    </ligand>
</feature>
<evidence type="ECO:0000256" key="15">
    <source>
        <dbReference type="PIRSR" id="PIRSR000114-1"/>
    </source>
</evidence>
<dbReference type="InterPro" id="IPR008927">
    <property type="entry name" value="6-PGluconate_DH-like_C_sf"/>
</dbReference>
<keyword evidence="5 14" id="KW-0560">Oxidoreductase</keyword>
<evidence type="ECO:0000256" key="16">
    <source>
        <dbReference type="PIRSR" id="PIRSR000114-2"/>
    </source>
</evidence>
<dbReference type="FunFam" id="3.40.50.720:FF:000019">
    <property type="entry name" value="Glycerol-3-phosphate dehydrogenase [NAD(P)+]"/>
    <property type="match status" value="1"/>
</dbReference>
<accession>A0A1H9DGC2</accession>
<keyword evidence="9 14" id="KW-1208">Phospholipid metabolism</keyword>
<feature type="active site" description="Proton acceptor" evidence="14 15">
    <location>
        <position position="194"/>
    </location>
</feature>
<evidence type="ECO:0000256" key="2">
    <source>
        <dbReference type="ARBA" id="ARBA00022516"/>
    </source>
</evidence>
<evidence type="ECO:0000256" key="9">
    <source>
        <dbReference type="ARBA" id="ARBA00023264"/>
    </source>
</evidence>
<evidence type="ECO:0000313" key="21">
    <source>
        <dbReference type="EMBL" id="SEQ12449.1"/>
    </source>
</evidence>
<dbReference type="Gene3D" id="1.10.1040.10">
    <property type="entry name" value="N-(1-d-carboxylethyl)-l-norvaline Dehydrogenase, domain 2"/>
    <property type="match status" value="1"/>
</dbReference>
<comment type="subcellular location">
    <subcellularLocation>
        <location evidence="14">Cytoplasm</location>
    </subcellularLocation>
</comment>
<dbReference type="PANTHER" id="PTHR11728:SF1">
    <property type="entry name" value="GLYCEROL-3-PHOSPHATE DEHYDROGENASE [NAD(+)] 2, CHLOROPLASTIC"/>
    <property type="match status" value="1"/>
</dbReference>
<dbReference type="GO" id="GO:0005975">
    <property type="term" value="P:carbohydrate metabolic process"/>
    <property type="evidence" value="ECO:0007669"/>
    <property type="project" value="InterPro"/>
</dbReference>
<evidence type="ECO:0000313" key="22">
    <source>
        <dbReference type="Proteomes" id="UP000198833"/>
    </source>
</evidence>
<evidence type="ECO:0000256" key="1">
    <source>
        <dbReference type="ARBA" id="ARBA00011009"/>
    </source>
</evidence>
<comment type="pathway">
    <text evidence="14">Membrane lipid metabolism; glycerophospholipid metabolism.</text>
</comment>
<dbReference type="GO" id="GO:0006650">
    <property type="term" value="P:glycerophospholipid metabolic process"/>
    <property type="evidence" value="ECO:0007669"/>
    <property type="project" value="UniProtKB-UniRule"/>
</dbReference>
<evidence type="ECO:0000256" key="6">
    <source>
        <dbReference type="ARBA" id="ARBA00023027"/>
    </source>
</evidence>
<evidence type="ECO:0000256" key="8">
    <source>
        <dbReference type="ARBA" id="ARBA00023209"/>
    </source>
</evidence>
<dbReference type="RefSeq" id="WP_092571670.1">
    <property type="nucleotide sequence ID" value="NZ_CALUDV010000001.1"/>
</dbReference>
<evidence type="ECO:0000256" key="11">
    <source>
        <dbReference type="ARBA" id="ARBA00066687"/>
    </source>
</evidence>
<comment type="caution">
    <text evidence="14">Lacks conserved residue(s) required for the propagation of feature annotation.</text>
</comment>
<dbReference type="InterPro" id="IPR013328">
    <property type="entry name" value="6PGD_dom2"/>
</dbReference>
<dbReference type="NCBIfam" id="NF000942">
    <property type="entry name" value="PRK00094.1-4"/>
    <property type="match status" value="1"/>
</dbReference>
<feature type="domain" description="Glycerol-3-phosphate dehydrogenase NAD-dependent N-terminal" evidence="19">
    <location>
        <begin position="2"/>
        <end position="163"/>
    </location>
</feature>
<protein>
    <recommendedName>
        <fullName evidence="12 14">Glycerol-3-phosphate dehydrogenase [NAD(P)+]</fullName>
        <ecNumber evidence="11 14">1.1.1.94</ecNumber>
    </recommendedName>
    <alternativeName>
        <fullName evidence="14">NAD(P)(+)-dependent glycerol-3-phosphate dehydrogenase</fullName>
    </alternativeName>
    <alternativeName>
        <fullName evidence="13 14">NAD(P)H-dependent dihydroxyacetone-phosphate reductase</fullName>
    </alternativeName>
</protein>
<keyword evidence="3 14" id="KW-0547">Nucleotide-binding</keyword>
<dbReference type="SUPFAM" id="SSF51735">
    <property type="entry name" value="NAD(P)-binding Rossmann-fold domains"/>
    <property type="match status" value="1"/>
</dbReference>
<dbReference type="FunFam" id="1.10.1040.10:FF:000001">
    <property type="entry name" value="Glycerol-3-phosphate dehydrogenase [NAD(P)+]"/>
    <property type="match status" value="1"/>
</dbReference>
<feature type="binding site" evidence="17">
    <location>
        <position position="258"/>
    </location>
    <ligand>
        <name>NAD(+)</name>
        <dbReference type="ChEBI" id="CHEBI:57540"/>
    </ligand>
</feature>
<dbReference type="Gene3D" id="3.40.50.720">
    <property type="entry name" value="NAD(P)-binding Rossmann-like Domain"/>
    <property type="match status" value="1"/>
</dbReference>
<feature type="binding site" evidence="14">
    <location>
        <position position="108"/>
    </location>
    <ligand>
        <name>sn-glycerol 3-phosphate</name>
        <dbReference type="ChEBI" id="CHEBI:57597"/>
    </ligand>
</feature>
<evidence type="ECO:0000256" key="17">
    <source>
        <dbReference type="PIRSR" id="PIRSR000114-3"/>
    </source>
</evidence>
<dbReference type="Pfam" id="PF01210">
    <property type="entry name" value="NAD_Gly3P_dh_N"/>
    <property type="match status" value="1"/>
</dbReference>
<dbReference type="NCBIfam" id="NF000940">
    <property type="entry name" value="PRK00094.1-2"/>
    <property type="match status" value="1"/>
</dbReference>
<feature type="binding site" evidence="17">
    <location>
        <position position="143"/>
    </location>
    <ligand>
        <name>NAD(+)</name>
        <dbReference type="ChEBI" id="CHEBI:57540"/>
    </ligand>
</feature>
<feature type="binding site" evidence="14">
    <location>
        <position position="194"/>
    </location>
    <ligand>
        <name>sn-glycerol 3-phosphate</name>
        <dbReference type="ChEBI" id="CHEBI:57597"/>
    </ligand>
</feature>
<dbReference type="GO" id="GO:0005829">
    <property type="term" value="C:cytosol"/>
    <property type="evidence" value="ECO:0007669"/>
    <property type="project" value="TreeGrafter"/>
</dbReference>
<feature type="binding site" evidence="14">
    <location>
        <position position="48"/>
    </location>
    <ligand>
        <name>NADPH</name>
        <dbReference type="ChEBI" id="CHEBI:57783"/>
    </ligand>
</feature>
<keyword evidence="4 14" id="KW-0521">NADP</keyword>
<dbReference type="Pfam" id="PF07479">
    <property type="entry name" value="NAD_Gly3P_dh_C"/>
    <property type="match status" value="1"/>
</dbReference>
<keyword evidence="8 14" id="KW-0594">Phospholipid biosynthesis</keyword>
<evidence type="ECO:0000256" key="5">
    <source>
        <dbReference type="ARBA" id="ARBA00023002"/>
    </source>
</evidence>
<dbReference type="STRING" id="89093.SAMN04488558_105129"/>
<feature type="binding site" evidence="14">
    <location>
        <position position="258"/>
    </location>
    <ligand>
        <name>sn-glycerol 3-phosphate</name>
        <dbReference type="ChEBI" id="CHEBI:57597"/>
    </ligand>
</feature>
<feature type="binding site" evidence="16">
    <location>
        <begin position="258"/>
        <end position="259"/>
    </location>
    <ligand>
        <name>substrate</name>
    </ligand>
</feature>
<dbReference type="Proteomes" id="UP000198833">
    <property type="component" value="Unassembled WGS sequence"/>
</dbReference>
<feature type="binding site" evidence="14">
    <location>
        <position position="10"/>
    </location>
    <ligand>
        <name>NADPH</name>
        <dbReference type="ChEBI" id="CHEBI:57783"/>
    </ligand>
</feature>
<keyword evidence="7 14" id="KW-0443">Lipid metabolism</keyword>
<dbReference type="AlphaFoldDB" id="A0A1H9DGC2"/>
<feature type="binding site" evidence="14">
    <location>
        <position position="259"/>
    </location>
    <ligand>
        <name>sn-glycerol 3-phosphate</name>
        <dbReference type="ChEBI" id="CHEBI:57597"/>
    </ligand>
</feature>
<dbReference type="PRINTS" id="PR00077">
    <property type="entry name" value="GPDHDRGNASE"/>
</dbReference>
<evidence type="ECO:0000256" key="10">
    <source>
        <dbReference type="ARBA" id="ARBA00052716"/>
    </source>
</evidence>
<feature type="binding site" evidence="14">
    <location>
        <position position="143"/>
    </location>
    <ligand>
        <name>NADPH</name>
        <dbReference type="ChEBI" id="CHEBI:57783"/>
    </ligand>
</feature>
<feature type="binding site" evidence="14">
    <location>
        <position position="284"/>
    </location>
    <ligand>
        <name>NADPH</name>
        <dbReference type="ChEBI" id="CHEBI:57783"/>
    </ligand>
</feature>
<evidence type="ECO:0000256" key="4">
    <source>
        <dbReference type="ARBA" id="ARBA00022857"/>
    </source>
</evidence>
<keyword evidence="6 14" id="KW-0520">NAD</keyword>
<feature type="binding site" evidence="17">
    <location>
        <begin position="7"/>
        <end position="12"/>
    </location>
    <ligand>
        <name>NAD(+)</name>
        <dbReference type="ChEBI" id="CHEBI:57540"/>
    </ligand>
</feature>
<dbReference type="GO" id="GO:0008654">
    <property type="term" value="P:phospholipid biosynthetic process"/>
    <property type="evidence" value="ECO:0007669"/>
    <property type="project" value="UniProtKB-KW"/>
</dbReference>
<feature type="binding site" evidence="16">
    <location>
        <position position="108"/>
    </location>
    <ligand>
        <name>substrate</name>
    </ligand>
</feature>
<sequence>MKVAVMGTGSWGTALAKVLNDSQQQVVLWGRNPETVAEINHTHTNRAYLPGLILDSQIRATTNLTEAVEQAEMILIVLPTRAIRGFAQDLLPILRTKQIQPLIVHASKGIEPLTYLRMSQVLDQVLGEYLEQPIAVLSGPSHAEEVARDDITVVTAASESLQVAQKVQETFMNKYFRVYSNQDITGVELGGALKNIIAIGSGVLAGRQYGDNARAALITRGLAEITRLGVAMGSDPLTFAGLSGVGDLIVTCTSQHSRNFRAGVLLAQGKKRETVDQEVHMVVEGFSTCQVAYELSNQLKIDMPITAGLYSLIYQGADVDQTVTALMEREGKQEASLDHF</sequence>
<feature type="binding site" evidence="14">
    <location>
        <position position="257"/>
    </location>
    <ligand>
        <name>sn-glycerol 3-phosphate</name>
        <dbReference type="ChEBI" id="CHEBI:57597"/>
    </ligand>
</feature>
<feature type="binding site" evidence="14">
    <location>
        <position position="31"/>
    </location>
    <ligand>
        <name>NADPH</name>
        <dbReference type="ChEBI" id="CHEBI:57783"/>
    </ligand>
</feature>
<feature type="binding site" evidence="14">
    <location>
        <position position="139"/>
    </location>
    <ligand>
        <name>sn-glycerol 3-phosphate</name>
        <dbReference type="ChEBI" id="CHEBI:57597"/>
    </ligand>
</feature>
<dbReference type="GO" id="GO:0046168">
    <property type="term" value="P:glycerol-3-phosphate catabolic process"/>
    <property type="evidence" value="ECO:0007669"/>
    <property type="project" value="InterPro"/>
</dbReference>
<dbReference type="UniPathway" id="UPA00940"/>
<feature type="binding site" evidence="14">
    <location>
        <position position="247"/>
    </location>
    <ligand>
        <name>sn-glycerol 3-phosphate</name>
        <dbReference type="ChEBI" id="CHEBI:57597"/>
    </ligand>
</feature>
<dbReference type="InterPro" id="IPR006168">
    <property type="entry name" value="G3P_DH_NAD-dep"/>
</dbReference>
<dbReference type="HAMAP" id="MF_00394">
    <property type="entry name" value="NAD_Glyc3P_dehydrog"/>
    <property type="match status" value="1"/>
</dbReference>
<dbReference type="InterPro" id="IPR006109">
    <property type="entry name" value="G3P_DH_NAD-dep_C"/>
</dbReference>
<dbReference type="NCBIfam" id="NF000941">
    <property type="entry name" value="PRK00094.1-3"/>
    <property type="match status" value="1"/>
</dbReference>
<evidence type="ECO:0000259" key="19">
    <source>
        <dbReference type="Pfam" id="PF01210"/>
    </source>
</evidence>
<keyword evidence="2 14" id="KW-0444">Lipid biosynthesis</keyword>
<feature type="binding site" evidence="14">
    <location>
        <position position="141"/>
    </location>
    <ligand>
        <name>sn-glycerol 3-phosphate</name>
        <dbReference type="ChEBI" id="CHEBI:57597"/>
    </ligand>
</feature>
<comment type="function">
    <text evidence="14">Catalyzes the reduction of the glycolytic intermediate dihydroxyacetone phosphate (DHAP) to sn-glycerol 3-phosphate (G3P), the key precursor for phospholipid synthesis.</text>
</comment>
<feature type="binding site" evidence="14">
    <location>
        <position position="11"/>
    </location>
    <ligand>
        <name>NADPH</name>
        <dbReference type="ChEBI" id="CHEBI:57783"/>
    </ligand>
</feature>
<dbReference type="GO" id="GO:0141152">
    <property type="term" value="F:glycerol-3-phosphate dehydrogenase (NAD+) activity"/>
    <property type="evidence" value="ECO:0007669"/>
    <property type="project" value="RHEA"/>
</dbReference>
<comment type="similarity">
    <text evidence="1 14 18">Belongs to the NAD-dependent glycerol-3-phosphate dehydrogenase family.</text>
</comment>
<comment type="catalytic activity">
    <reaction evidence="10">
        <text>sn-glycerol 3-phosphate + NADP(+) = dihydroxyacetone phosphate + NADPH + H(+)</text>
        <dbReference type="Rhea" id="RHEA:11096"/>
        <dbReference type="ChEBI" id="CHEBI:15378"/>
        <dbReference type="ChEBI" id="CHEBI:57597"/>
        <dbReference type="ChEBI" id="CHEBI:57642"/>
        <dbReference type="ChEBI" id="CHEBI:57783"/>
        <dbReference type="ChEBI" id="CHEBI:58349"/>
        <dbReference type="EC" id="1.1.1.94"/>
    </reaction>
    <physiologicalReaction direction="right-to-left" evidence="10">
        <dbReference type="Rhea" id="RHEA:11098"/>
    </physiologicalReaction>
</comment>
<keyword evidence="22" id="KW-1185">Reference proteome</keyword>
<keyword evidence="14" id="KW-0963">Cytoplasm</keyword>
<evidence type="ECO:0000256" key="13">
    <source>
        <dbReference type="ARBA" id="ARBA00080511"/>
    </source>
</evidence>
<comment type="catalytic activity">
    <reaction evidence="14">
        <text>sn-glycerol 3-phosphate + NAD(+) = dihydroxyacetone phosphate + NADH + H(+)</text>
        <dbReference type="Rhea" id="RHEA:11092"/>
        <dbReference type="ChEBI" id="CHEBI:15378"/>
        <dbReference type="ChEBI" id="CHEBI:57540"/>
        <dbReference type="ChEBI" id="CHEBI:57597"/>
        <dbReference type="ChEBI" id="CHEBI:57642"/>
        <dbReference type="ChEBI" id="CHEBI:57945"/>
        <dbReference type="EC" id="1.1.1.94"/>
    </reaction>
</comment>
<dbReference type="InterPro" id="IPR036291">
    <property type="entry name" value="NAD(P)-bd_dom_sf"/>
</dbReference>
<dbReference type="GO" id="GO:0141153">
    <property type="term" value="F:glycerol-3-phosphate dehydrogenase (NADP+) activity"/>
    <property type="evidence" value="ECO:0007669"/>
    <property type="project" value="RHEA"/>
</dbReference>
<evidence type="ECO:0000256" key="14">
    <source>
        <dbReference type="HAMAP-Rule" id="MF_00394"/>
    </source>
</evidence>
<feature type="domain" description="Glycerol-3-phosphate dehydrogenase NAD-dependent C-terminal" evidence="20">
    <location>
        <begin position="183"/>
        <end position="323"/>
    </location>
</feature>
<feature type="binding site" evidence="14">
    <location>
        <position position="258"/>
    </location>
    <ligand>
        <name>NADPH</name>
        <dbReference type="ChEBI" id="CHEBI:57783"/>
    </ligand>
</feature>
<dbReference type="GO" id="GO:0046167">
    <property type="term" value="P:glycerol-3-phosphate biosynthetic process"/>
    <property type="evidence" value="ECO:0007669"/>
    <property type="project" value="UniProtKB-UniRule"/>
</dbReference>
<dbReference type="EMBL" id="FOEN01000005">
    <property type="protein sequence ID" value="SEQ12449.1"/>
    <property type="molecule type" value="Genomic_DNA"/>
</dbReference>
<proteinExistence type="inferred from homology"/>
<dbReference type="SUPFAM" id="SSF48179">
    <property type="entry name" value="6-phosphogluconate dehydrogenase C-terminal domain-like"/>
    <property type="match status" value="1"/>
</dbReference>
<evidence type="ECO:0000259" key="20">
    <source>
        <dbReference type="Pfam" id="PF07479"/>
    </source>
</evidence>
<evidence type="ECO:0000256" key="3">
    <source>
        <dbReference type="ARBA" id="ARBA00022741"/>
    </source>
</evidence>
<dbReference type="PIRSF" id="PIRSF000114">
    <property type="entry name" value="Glycerol-3-P_dh"/>
    <property type="match status" value="1"/>
</dbReference>
<evidence type="ECO:0000256" key="18">
    <source>
        <dbReference type="RuleBase" id="RU000437"/>
    </source>
</evidence>
<evidence type="ECO:0000256" key="7">
    <source>
        <dbReference type="ARBA" id="ARBA00023098"/>
    </source>
</evidence>
<dbReference type="EC" id="1.1.1.94" evidence="11 14"/>
<dbReference type="GO" id="GO:0051287">
    <property type="term" value="F:NAD binding"/>
    <property type="evidence" value="ECO:0007669"/>
    <property type="project" value="InterPro"/>
</dbReference>
<dbReference type="PANTHER" id="PTHR11728">
    <property type="entry name" value="GLYCEROL-3-PHOSPHATE DEHYDROGENASE"/>
    <property type="match status" value="1"/>
</dbReference>
<name>A0A1H9DGC2_9LACT</name>
<feature type="binding site" evidence="14">
    <location>
        <position position="282"/>
    </location>
    <ligand>
        <name>NADPH</name>
        <dbReference type="ChEBI" id="CHEBI:57783"/>
    </ligand>
</feature>
<reference evidence="21 22" key="1">
    <citation type="submission" date="2016-10" db="EMBL/GenBank/DDBJ databases">
        <authorList>
            <person name="de Groot N.N."/>
        </authorList>
    </citation>
    <scope>NUCLEOTIDE SEQUENCE [LARGE SCALE GENOMIC DNA]</scope>
    <source>
        <strain evidence="21 22">DSM 15695</strain>
    </source>
</reference>